<dbReference type="GO" id="GO:0004814">
    <property type="term" value="F:arginine-tRNA ligase activity"/>
    <property type="evidence" value="ECO:0007669"/>
    <property type="project" value="UniProtKB-UniRule"/>
</dbReference>
<sequence length="592" mass="64631">MNIFADFHARIADLLKTMGEQGRLPQALDPARFVVEPPRDASMGDLACNAAMVFAKDAKAFFHNPRQLATELAAALVDCDDVDQAEVAGPGFLNIRLKPAVYGKVLGAVLAQGAEFGRGAAGRAKARRVNVEYVSANPTGPMHVGHGRGAVFGDALASLIDFAGSKVTREYYINDAGAQVDVLARSAFLRYREALGETVTIPEGLYPGDYLKPVGVALADKHGESLKDKPEADWLPQVRDAAIDAMMALIRDDLAALNITHEVFFSERSLHVKKNGVSDVEAALEELRSKGLIYEGRLPPPKGQLPDDWEDREQTLFRSTQFGDDVDRALKKSDGAFTYFASDIAYHRKKIEAGYDVLVDVWGADHGGYVKRMSAAVEALSGGTCALDVKLCQMVKLMRDGEPVKMSKRSGDFVTLREVVDEVGVDAVRFIMLMRKNDAPLDFDLAKVIEQSKDNPVFYVQYAHARAHSVLRQALATFPAIDLSPAALARADLALLDDEGEQALIKHLAQYPRVIEAAASAHEPHRLAFYLHDLASLFHSHWNRGKDQPQLRFVNQDSGELSCARLALVTGLMIVLASGLSVLGVNAPDEMR</sequence>
<accession>A0A2S6MYS0</accession>
<keyword evidence="5 11" id="KW-0436">Ligase</keyword>
<name>A0A2S6MYS0_9HYPH</name>
<evidence type="ECO:0000256" key="6">
    <source>
        <dbReference type="ARBA" id="ARBA00022741"/>
    </source>
</evidence>
<dbReference type="InterPro" id="IPR036695">
    <property type="entry name" value="Arg-tRNA-synth_N_sf"/>
</dbReference>
<evidence type="ECO:0000256" key="3">
    <source>
        <dbReference type="ARBA" id="ARBA00011245"/>
    </source>
</evidence>
<keyword evidence="7 11" id="KW-0067">ATP-binding</keyword>
<comment type="subunit">
    <text evidence="3 11">Monomer.</text>
</comment>
<dbReference type="AlphaFoldDB" id="A0A2S6MYS0"/>
<comment type="catalytic activity">
    <reaction evidence="10 11">
        <text>tRNA(Arg) + L-arginine + ATP = L-arginyl-tRNA(Arg) + AMP + diphosphate</text>
        <dbReference type="Rhea" id="RHEA:20301"/>
        <dbReference type="Rhea" id="RHEA-COMP:9658"/>
        <dbReference type="Rhea" id="RHEA-COMP:9673"/>
        <dbReference type="ChEBI" id="CHEBI:30616"/>
        <dbReference type="ChEBI" id="CHEBI:32682"/>
        <dbReference type="ChEBI" id="CHEBI:33019"/>
        <dbReference type="ChEBI" id="CHEBI:78442"/>
        <dbReference type="ChEBI" id="CHEBI:78513"/>
        <dbReference type="ChEBI" id="CHEBI:456215"/>
        <dbReference type="EC" id="6.1.1.19"/>
    </reaction>
</comment>
<dbReference type="InterPro" id="IPR001412">
    <property type="entry name" value="aa-tRNA-synth_I_CS"/>
</dbReference>
<dbReference type="InterPro" id="IPR005148">
    <property type="entry name" value="Arg-tRNA-synth_N"/>
</dbReference>
<keyword evidence="8 11" id="KW-0648">Protein biosynthesis</keyword>
<keyword evidence="9 11" id="KW-0030">Aminoacyl-tRNA synthetase</keyword>
<dbReference type="SUPFAM" id="SSF55190">
    <property type="entry name" value="Arginyl-tRNA synthetase (ArgRS), N-terminal 'additional' domain"/>
    <property type="match status" value="1"/>
</dbReference>
<protein>
    <recommendedName>
        <fullName evidence="11">Arginine--tRNA ligase</fullName>
        <ecNumber evidence="11">6.1.1.19</ecNumber>
    </recommendedName>
    <alternativeName>
        <fullName evidence="11">Arginyl-tRNA synthetase</fullName>
        <shortName evidence="11">ArgRS</shortName>
    </alternativeName>
</protein>
<dbReference type="InterPro" id="IPR014729">
    <property type="entry name" value="Rossmann-like_a/b/a_fold"/>
</dbReference>
<dbReference type="PRINTS" id="PR01038">
    <property type="entry name" value="TRNASYNTHARG"/>
</dbReference>
<evidence type="ECO:0000313" key="16">
    <source>
        <dbReference type="Proteomes" id="UP000239089"/>
    </source>
</evidence>
<evidence type="ECO:0000256" key="10">
    <source>
        <dbReference type="ARBA" id="ARBA00049339"/>
    </source>
</evidence>
<dbReference type="RefSeq" id="WP_104509581.1">
    <property type="nucleotide sequence ID" value="NZ_JACIGC010000001.1"/>
</dbReference>
<feature type="domain" description="Arginyl tRNA synthetase N-terminal" evidence="14">
    <location>
        <begin position="5"/>
        <end position="97"/>
    </location>
</feature>
<gene>
    <name evidence="11" type="primary">argS</name>
    <name evidence="15" type="ORF">CCR94_19910</name>
</gene>
<dbReference type="Gene3D" id="3.40.50.620">
    <property type="entry name" value="HUPs"/>
    <property type="match status" value="1"/>
</dbReference>
<dbReference type="SMART" id="SM00836">
    <property type="entry name" value="DALR_1"/>
    <property type="match status" value="1"/>
</dbReference>
<evidence type="ECO:0000256" key="2">
    <source>
        <dbReference type="ARBA" id="ARBA00005594"/>
    </source>
</evidence>
<keyword evidence="6 11" id="KW-0547">Nucleotide-binding</keyword>
<dbReference type="PANTHER" id="PTHR11956">
    <property type="entry name" value="ARGINYL-TRNA SYNTHETASE"/>
    <property type="match status" value="1"/>
</dbReference>
<dbReference type="EC" id="6.1.1.19" evidence="11"/>
<dbReference type="GO" id="GO:0006420">
    <property type="term" value="P:arginyl-tRNA aminoacylation"/>
    <property type="evidence" value="ECO:0007669"/>
    <property type="project" value="UniProtKB-UniRule"/>
</dbReference>
<dbReference type="FunFam" id="3.40.50.620:FF:000062">
    <property type="entry name" value="Arginine--tRNA ligase"/>
    <property type="match status" value="1"/>
</dbReference>
<dbReference type="Gene3D" id="3.30.1360.70">
    <property type="entry name" value="Arginyl tRNA synthetase N-terminal domain"/>
    <property type="match status" value="1"/>
</dbReference>
<evidence type="ECO:0000256" key="7">
    <source>
        <dbReference type="ARBA" id="ARBA00022840"/>
    </source>
</evidence>
<evidence type="ECO:0000259" key="14">
    <source>
        <dbReference type="SMART" id="SM01016"/>
    </source>
</evidence>
<reference evidence="15 16" key="1">
    <citation type="journal article" date="2018" name="Arch. Microbiol.">
        <title>New insights into the metabolic potential of the phototrophic purple bacterium Rhodopila globiformis DSM 161(T) from its draft genome sequence and evidence for a vanadium-dependent nitrogenase.</title>
        <authorList>
            <person name="Imhoff J.F."/>
            <person name="Rahn T."/>
            <person name="Kunzel S."/>
            <person name="Neulinger S.C."/>
        </authorList>
    </citation>
    <scope>NUCLEOTIDE SEQUENCE [LARGE SCALE GENOMIC DNA]</scope>
    <source>
        <strain evidence="15 16">DSM 16996</strain>
    </source>
</reference>
<dbReference type="GO" id="GO:0005524">
    <property type="term" value="F:ATP binding"/>
    <property type="evidence" value="ECO:0007669"/>
    <property type="project" value="UniProtKB-UniRule"/>
</dbReference>
<comment type="similarity">
    <text evidence="2 11 12">Belongs to the class-I aminoacyl-tRNA synthetase family.</text>
</comment>
<evidence type="ECO:0000256" key="12">
    <source>
        <dbReference type="RuleBase" id="RU363038"/>
    </source>
</evidence>
<dbReference type="PANTHER" id="PTHR11956:SF5">
    <property type="entry name" value="ARGININE--TRNA LIGASE, CYTOPLASMIC"/>
    <property type="match status" value="1"/>
</dbReference>
<dbReference type="InterPro" id="IPR001278">
    <property type="entry name" value="Arg-tRNA-ligase"/>
</dbReference>
<evidence type="ECO:0000256" key="8">
    <source>
        <dbReference type="ARBA" id="ARBA00022917"/>
    </source>
</evidence>
<dbReference type="SMART" id="SM01016">
    <property type="entry name" value="Arg_tRNA_synt_N"/>
    <property type="match status" value="1"/>
</dbReference>
<dbReference type="SUPFAM" id="SSF47323">
    <property type="entry name" value="Anticodon-binding domain of a subclass of class I aminoacyl-tRNA synthetases"/>
    <property type="match status" value="1"/>
</dbReference>
<evidence type="ECO:0000259" key="13">
    <source>
        <dbReference type="SMART" id="SM00836"/>
    </source>
</evidence>
<keyword evidence="4 11" id="KW-0963">Cytoplasm</keyword>
<evidence type="ECO:0000256" key="9">
    <source>
        <dbReference type="ARBA" id="ARBA00023146"/>
    </source>
</evidence>
<dbReference type="Proteomes" id="UP000239089">
    <property type="component" value="Unassembled WGS sequence"/>
</dbReference>
<dbReference type="Pfam" id="PF03485">
    <property type="entry name" value="Arg_tRNA_synt_N"/>
    <property type="match status" value="1"/>
</dbReference>
<comment type="caution">
    <text evidence="15">The sequence shown here is derived from an EMBL/GenBank/DDBJ whole genome shotgun (WGS) entry which is preliminary data.</text>
</comment>
<comment type="subcellular location">
    <subcellularLocation>
        <location evidence="1 11">Cytoplasm</location>
    </subcellularLocation>
</comment>
<feature type="domain" description="DALR anticodon binding" evidence="13">
    <location>
        <begin position="460"/>
        <end position="591"/>
    </location>
</feature>
<evidence type="ECO:0000256" key="11">
    <source>
        <dbReference type="HAMAP-Rule" id="MF_00123"/>
    </source>
</evidence>
<dbReference type="PROSITE" id="PS00178">
    <property type="entry name" value="AA_TRNA_LIGASE_I"/>
    <property type="match status" value="1"/>
</dbReference>
<dbReference type="InterPro" id="IPR035684">
    <property type="entry name" value="ArgRS_core"/>
</dbReference>
<dbReference type="FunFam" id="1.10.730.10:FF:000008">
    <property type="entry name" value="Arginine--tRNA ligase"/>
    <property type="match status" value="1"/>
</dbReference>
<evidence type="ECO:0000256" key="4">
    <source>
        <dbReference type="ARBA" id="ARBA00022490"/>
    </source>
</evidence>
<proteinExistence type="inferred from homology"/>
<dbReference type="NCBIfam" id="TIGR00456">
    <property type="entry name" value="argS"/>
    <property type="match status" value="1"/>
</dbReference>
<evidence type="ECO:0000313" key="15">
    <source>
        <dbReference type="EMBL" id="PPQ27496.1"/>
    </source>
</evidence>
<dbReference type="GO" id="GO:0005737">
    <property type="term" value="C:cytoplasm"/>
    <property type="evidence" value="ECO:0007669"/>
    <property type="project" value="UniProtKB-SubCell"/>
</dbReference>
<evidence type="ECO:0000256" key="1">
    <source>
        <dbReference type="ARBA" id="ARBA00004496"/>
    </source>
</evidence>
<dbReference type="CDD" id="cd00671">
    <property type="entry name" value="ArgRS_core"/>
    <property type="match status" value="1"/>
</dbReference>
<organism evidence="15 16">
    <name type="scientific">Rhodoblastus sphagnicola</name>
    <dbReference type="NCBI Taxonomy" id="333368"/>
    <lineage>
        <taxon>Bacteria</taxon>
        <taxon>Pseudomonadati</taxon>
        <taxon>Pseudomonadota</taxon>
        <taxon>Alphaproteobacteria</taxon>
        <taxon>Hyphomicrobiales</taxon>
        <taxon>Rhodoblastaceae</taxon>
        <taxon>Rhodoblastus</taxon>
    </lineage>
</organism>
<dbReference type="InterPro" id="IPR009080">
    <property type="entry name" value="tRNAsynth_Ia_anticodon-bd"/>
</dbReference>
<feature type="short sequence motif" description="'HIGH' region" evidence="11">
    <location>
        <begin position="136"/>
        <end position="146"/>
    </location>
</feature>
<dbReference type="OrthoDB" id="9803211at2"/>
<dbReference type="Pfam" id="PF05746">
    <property type="entry name" value="DALR_1"/>
    <property type="match status" value="1"/>
</dbReference>
<dbReference type="InterPro" id="IPR008909">
    <property type="entry name" value="DALR_anticod-bd"/>
</dbReference>
<dbReference type="EMBL" id="NHSJ01000123">
    <property type="protein sequence ID" value="PPQ27496.1"/>
    <property type="molecule type" value="Genomic_DNA"/>
</dbReference>
<evidence type="ECO:0000256" key="5">
    <source>
        <dbReference type="ARBA" id="ARBA00022598"/>
    </source>
</evidence>
<dbReference type="SUPFAM" id="SSF52374">
    <property type="entry name" value="Nucleotidylyl transferase"/>
    <property type="match status" value="1"/>
</dbReference>
<dbReference type="Pfam" id="PF00750">
    <property type="entry name" value="tRNA-synt_1d"/>
    <property type="match status" value="2"/>
</dbReference>
<keyword evidence="16" id="KW-1185">Reference proteome</keyword>
<dbReference type="HAMAP" id="MF_00123">
    <property type="entry name" value="Arg_tRNA_synth"/>
    <property type="match status" value="1"/>
</dbReference>
<dbReference type="Gene3D" id="1.10.730.10">
    <property type="entry name" value="Isoleucyl-tRNA Synthetase, Domain 1"/>
    <property type="match status" value="1"/>
</dbReference>